<organism evidence="2 3">
    <name type="scientific">Legionella busanensis</name>
    <dbReference type="NCBI Taxonomy" id="190655"/>
    <lineage>
        <taxon>Bacteria</taxon>
        <taxon>Pseudomonadati</taxon>
        <taxon>Pseudomonadota</taxon>
        <taxon>Gammaproteobacteria</taxon>
        <taxon>Legionellales</taxon>
        <taxon>Legionellaceae</taxon>
        <taxon>Legionella</taxon>
    </lineage>
</organism>
<name>A0A378JIQ8_9GAMM</name>
<feature type="coiled-coil region" evidence="1">
    <location>
        <begin position="157"/>
        <end position="265"/>
    </location>
</feature>
<dbReference type="NCBIfam" id="NF043058">
    <property type="entry name" value="T4SS_LegC2C7"/>
    <property type="match status" value="1"/>
</dbReference>
<feature type="coiled-coil region" evidence="1">
    <location>
        <begin position="319"/>
        <end position="364"/>
    </location>
</feature>
<protein>
    <submittedName>
        <fullName evidence="2">Inclusion membrane protein A</fullName>
    </submittedName>
</protein>
<evidence type="ECO:0000313" key="2">
    <source>
        <dbReference type="EMBL" id="STX51085.1"/>
    </source>
</evidence>
<dbReference type="AlphaFoldDB" id="A0A378JIQ8"/>
<dbReference type="EMBL" id="UGOD01000001">
    <property type="protein sequence ID" value="STX51085.1"/>
    <property type="molecule type" value="Genomic_DNA"/>
</dbReference>
<dbReference type="Proteomes" id="UP000254794">
    <property type="component" value="Unassembled WGS sequence"/>
</dbReference>
<reference evidence="2 3" key="1">
    <citation type="submission" date="2018-06" db="EMBL/GenBank/DDBJ databases">
        <authorList>
            <consortium name="Pathogen Informatics"/>
            <person name="Doyle S."/>
        </authorList>
    </citation>
    <scope>NUCLEOTIDE SEQUENCE [LARGE SCALE GENOMIC DNA]</scope>
    <source>
        <strain evidence="2 3">NCTC13316</strain>
    </source>
</reference>
<dbReference type="RefSeq" id="WP_115330746.1">
    <property type="nucleotide sequence ID" value="NZ_CAAAHP010000001.1"/>
</dbReference>
<proteinExistence type="predicted"/>
<dbReference type="InterPro" id="IPR049966">
    <property type="entry name" value="T4SS_LegC2C7"/>
</dbReference>
<keyword evidence="3" id="KW-1185">Reference proteome</keyword>
<dbReference type="OrthoDB" id="5653033at2"/>
<evidence type="ECO:0000256" key="1">
    <source>
        <dbReference type="SAM" id="Coils"/>
    </source>
</evidence>
<keyword evidence="1" id="KW-0175">Coiled coil</keyword>
<accession>A0A378JIQ8</accession>
<evidence type="ECO:0000313" key="3">
    <source>
        <dbReference type="Proteomes" id="UP000254794"/>
    </source>
</evidence>
<sequence length="408" mass="46555">MKTQDIKNNPEEKIITLHENPISDLNNATQEDTQIEKQDKLNQITSTKEQLAKIKIELDKMIDAFAQNRSLLSRAAKFWGELPWWQKVIAGSIIFVPLLAISFITHILVLIVISLFSLLAFVGGSFLLDNHHQQSQNDKSDLKTGILSLADTLGTVIESLEQLRQDLANEITKFQTENEHLKLLVEELSKQVDQLKVQVSHLVDVEQQLDVTKEKLQKTSAKFSTAVEEHKKLLEQNKLQLEKTIQDYEESQAQLSAKILELDEVKTKMGIDLEQANLVAQTLRETTEEFYKTLNSDESQQASFKERINEFLMDRSKGLDQLVDSNKEIRNKLHAVQEELKLSNERYNELLKRQEEHLDRLDKVCNPSSTSLSPTANLKKIGFYAIDDTKNRSTLPDAAISTSPTYSN</sequence>
<gene>
    <name evidence="2" type="ORF">NCTC13316_01176</name>
</gene>